<evidence type="ECO:0000259" key="9">
    <source>
        <dbReference type="SMART" id="SM00013"/>
    </source>
</evidence>
<sequence>MLYTVEFMLMFSLSTIHLARAQGCPNMCTCSGTTVDCSNKGLTQIPDDIPSTTTTLYLVRNSITSIEENVFVGLTSLRVLFIESFPIDKRDVHSCRSLSSNIITSVEERAFEGLTSLQTLFIEFFPIDKRDVHSCRFLSGNIITSVEERAFEGLTSLQTLYMNNNPLVCCSVTGFVDWVNRRSLDQFRGTCTAHNNTTAILNFNTSDCIVPVDGGWSDWENSTCSVTCGDGTVNMNRECNNPVPSGGGHNCSGEPIDTDSCNLGECPEYDFKVNSVFFYIQTVDGGWSDWENSTCSVTCGDGTVNMNRECNNPVPSGGGNNCSGKSINTDSCNLGECPVDGGWSDWENSTCSVTCGDGTVTMNRECNTPVPSGGGNNCSGKSINTDSCNLGECPVDGGWSDWENSTCSVTCGDGTVNMNRECNNPVPSGGGNNCSGKSINTDSCNLGECPVDGGWSDWENSTCSVTCGDGTVNMNRECNNPVPSGGGHNCSGEPIDTDSCNLGVCPESCNTLEKELDKKSGKRSDNKSGKWSENKSGKWSDNKSGNT</sequence>
<feature type="chain" id="PRO_5035865060" evidence="8">
    <location>
        <begin position="22"/>
        <end position="547"/>
    </location>
</feature>
<name>A0A8S3QPU8_MYTED</name>
<feature type="compositionally biased region" description="Basic and acidic residues" evidence="7">
    <location>
        <begin position="514"/>
        <end position="541"/>
    </location>
</feature>
<feature type="region of interest" description="Disordered" evidence="7">
    <location>
        <begin position="514"/>
        <end position="547"/>
    </location>
</feature>
<evidence type="ECO:0000256" key="3">
    <source>
        <dbReference type="ARBA" id="ARBA00022614"/>
    </source>
</evidence>
<dbReference type="SUPFAM" id="SSF82895">
    <property type="entry name" value="TSP-1 type 1 repeat"/>
    <property type="match status" value="5"/>
</dbReference>
<dbReference type="PROSITE" id="PS50092">
    <property type="entry name" value="TSP1"/>
    <property type="match status" value="5"/>
</dbReference>
<evidence type="ECO:0000256" key="8">
    <source>
        <dbReference type="SAM" id="SignalP"/>
    </source>
</evidence>
<evidence type="ECO:0000256" key="6">
    <source>
        <dbReference type="ARBA" id="ARBA00023157"/>
    </source>
</evidence>
<keyword evidence="10" id="KW-0675">Receptor</keyword>
<feature type="signal peptide" evidence="8">
    <location>
        <begin position="1"/>
        <end position="21"/>
    </location>
</feature>
<keyword evidence="6" id="KW-1015">Disulfide bond</keyword>
<dbReference type="Pfam" id="PF00090">
    <property type="entry name" value="TSP_1"/>
    <property type="match status" value="5"/>
</dbReference>
<keyword evidence="5" id="KW-0677">Repeat</keyword>
<feature type="domain" description="LRRNT" evidence="9">
    <location>
        <begin position="23"/>
        <end position="55"/>
    </location>
</feature>
<dbReference type="SUPFAM" id="SSF52058">
    <property type="entry name" value="L domain-like"/>
    <property type="match status" value="1"/>
</dbReference>
<evidence type="ECO:0000313" key="10">
    <source>
        <dbReference type="EMBL" id="CAG2198637.1"/>
    </source>
</evidence>
<gene>
    <name evidence="10" type="ORF">MEDL_13378</name>
</gene>
<dbReference type="SMART" id="SM00209">
    <property type="entry name" value="TSP1"/>
    <property type="match status" value="5"/>
</dbReference>
<evidence type="ECO:0000256" key="2">
    <source>
        <dbReference type="ARBA" id="ARBA00022525"/>
    </source>
</evidence>
<dbReference type="InterPro" id="IPR000372">
    <property type="entry name" value="LRRNT"/>
</dbReference>
<comment type="caution">
    <text evidence="10">The sequence shown here is derived from an EMBL/GenBank/DDBJ whole genome shotgun (WGS) entry which is preliminary data.</text>
</comment>
<proteinExistence type="predicted"/>
<keyword evidence="11" id="KW-1185">Reference proteome</keyword>
<dbReference type="InterPro" id="IPR052065">
    <property type="entry name" value="Compl_asym_regulator"/>
</dbReference>
<dbReference type="InterPro" id="IPR036383">
    <property type="entry name" value="TSP1_rpt_sf"/>
</dbReference>
<comment type="subcellular location">
    <subcellularLocation>
        <location evidence="1">Secreted</location>
    </subcellularLocation>
</comment>
<evidence type="ECO:0000256" key="1">
    <source>
        <dbReference type="ARBA" id="ARBA00004613"/>
    </source>
</evidence>
<evidence type="ECO:0000256" key="4">
    <source>
        <dbReference type="ARBA" id="ARBA00022729"/>
    </source>
</evidence>
<keyword evidence="2" id="KW-0964">Secreted</keyword>
<dbReference type="AlphaFoldDB" id="A0A8S3QPU8"/>
<dbReference type="InterPro" id="IPR000884">
    <property type="entry name" value="TSP1_rpt"/>
</dbReference>
<dbReference type="PANTHER" id="PTHR22906:SF43">
    <property type="entry name" value="PROPERDIN"/>
    <property type="match status" value="1"/>
</dbReference>
<dbReference type="Gene3D" id="2.20.100.10">
    <property type="entry name" value="Thrombospondin type-1 (TSP1) repeat"/>
    <property type="match status" value="5"/>
</dbReference>
<dbReference type="Pfam" id="PF01462">
    <property type="entry name" value="LRRNT"/>
    <property type="match status" value="1"/>
</dbReference>
<dbReference type="OrthoDB" id="5917255at2759"/>
<dbReference type="InterPro" id="IPR032675">
    <property type="entry name" value="LRR_dom_sf"/>
</dbReference>
<accession>A0A8S3QPU8</accession>
<dbReference type="Proteomes" id="UP000683360">
    <property type="component" value="Unassembled WGS sequence"/>
</dbReference>
<organism evidence="10 11">
    <name type="scientific">Mytilus edulis</name>
    <name type="common">Blue mussel</name>
    <dbReference type="NCBI Taxonomy" id="6550"/>
    <lineage>
        <taxon>Eukaryota</taxon>
        <taxon>Metazoa</taxon>
        <taxon>Spiralia</taxon>
        <taxon>Lophotrochozoa</taxon>
        <taxon>Mollusca</taxon>
        <taxon>Bivalvia</taxon>
        <taxon>Autobranchia</taxon>
        <taxon>Pteriomorphia</taxon>
        <taxon>Mytilida</taxon>
        <taxon>Mytiloidea</taxon>
        <taxon>Mytilidae</taxon>
        <taxon>Mytilinae</taxon>
        <taxon>Mytilus</taxon>
    </lineage>
</organism>
<keyword evidence="3" id="KW-0433">Leucine-rich repeat</keyword>
<evidence type="ECO:0000313" key="11">
    <source>
        <dbReference type="Proteomes" id="UP000683360"/>
    </source>
</evidence>
<dbReference type="PANTHER" id="PTHR22906">
    <property type="entry name" value="PROPERDIN"/>
    <property type="match status" value="1"/>
</dbReference>
<reference evidence="10" key="1">
    <citation type="submission" date="2021-03" db="EMBL/GenBank/DDBJ databases">
        <authorList>
            <person name="Bekaert M."/>
        </authorList>
    </citation>
    <scope>NUCLEOTIDE SEQUENCE</scope>
</reference>
<dbReference type="Gene3D" id="3.80.10.10">
    <property type="entry name" value="Ribonuclease Inhibitor"/>
    <property type="match status" value="2"/>
</dbReference>
<evidence type="ECO:0000256" key="5">
    <source>
        <dbReference type="ARBA" id="ARBA00022737"/>
    </source>
</evidence>
<keyword evidence="4 8" id="KW-0732">Signal</keyword>
<dbReference type="EMBL" id="CAJPWZ010000691">
    <property type="protein sequence ID" value="CAG2198637.1"/>
    <property type="molecule type" value="Genomic_DNA"/>
</dbReference>
<protein>
    <submittedName>
        <fullName evidence="10">Hemicentin-1,Coadhesin,Thrombospondin-2,Thrombosp ondin-1,Mucin-like protein,Adhesion G protein-coupled receptor B1</fullName>
    </submittedName>
</protein>
<dbReference type="SMART" id="SM00013">
    <property type="entry name" value="LRRNT"/>
    <property type="match status" value="1"/>
</dbReference>
<evidence type="ECO:0000256" key="7">
    <source>
        <dbReference type="SAM" id="MobiDB-lite"/>
    </source>
</evidence>